<dbReference type="PANTHER" id="PTHR46616">
    <property type="entry name" value="UBIQUITIN-PROTEIN LIGASE"/>
    <property type="match status" value="1"/>
</dbReference>
<dbReference type="EMBL" id="KK198754">
    <property type="protein sequence ID" value="KCW86530.1"/>
    <property type="molecule type" value="Genomic_DNA"/>
</dbReference>
<dbReference type="SUPFAM" id="SSF57850">
    <property type="entry name" value="RING/U-box"/>
    <property type="match status" value="1"/>
</dbReference>
<accession>A0A059D8K0</accession>
<sequence length="157" mass="17965">MWKFASNVISSIGLQKRSSEPTRIRQECSDDEFASNVSRDESLECCICRASFNIVENVPYVLLRGHTLCKNCVLALQSSLLNFPGQQIEISFLISCPRCRLLSLRWIHMGSPRFLRKNFFHLWMVESSNGDRTKFTSSYSLEHQSVSSPRCNLPLAN</sequence>
<protein>
    <recommendedName>
        <fullName evidence="2">RING-type domain-containing protein</fullName>
    </recommendedName>
</protein>
<reference evidence="1" key="1">
    <citation type="submission" date="2013-07" db="EMBL/GenBank/DDBJ databases">
        <title>The genome of Eucalyptus grandis.</title>
        <authorList>
            <person name="Schmutz J."/>
            <person name="Hayes R."/>
            <person name="Myburg A."/>
            <person name="Tuskan G."/>
            <person name="Grattapaglia D."/>
            <person name="Rokhsar D.S."/>
        </authorList>
    </citation>
    <scope>NUCLEOTIDE SEQUENCE</scope>
    <source>
        <tissue evidence="1">Leaf extractions</tissue>
    </source>
</reference>
<proteinExistence type="predicted"/>
<gene>
    <name evidence="1" type="ORF">EUGRSUZ_B03176</name>
</gene>
<dbReference type="InParanoid" id="A0A059D8K0"/>
<dbReference type="AlphaFoldDB" id="A0A059D8K0"/>
<dbReference type="STRING" id="71139.A0A059D8K0"/>
<evidence type="ECO:0008006" key="2">
    <source>
        <dbReference type="Google" id="ProtNLM"/>
    </source>
</evidence>
<organism evidence="1">
    <name type="scientific">Eucalyptus grandis</name>
    <name type="common">Flooded gum</name>
    <dbReference type="NCBI Taxonomy" id="71139"/>
    <lineage>
        <taxon>Eukaryota</taxon>
        <taxon>Viridiplantae</taxon>
        <taxon>Streptophyta</taxon>
        <taxon>Embryophyta</taxon>
        <taxon>Tracheophyta</taxon>
        <taxon>Spermatophyta</taxon>
        <taxon>Magnoliopsida</taxon>
        <taxon>eudicotyledons</taxon>
        <taxon>Gunneridae</taxon>
        <taxon>Pentapetalae</taxon>
        <taxon>rosids</taxon>
        <taxon>malvids</taxon>
        <taxon>Myrtales</taxon>
        <taxon>Myrtaceae</taxon>
        <taxon>Myrtoideae</taxon>
        <taxon>Eucalypteae</taxon>
        <taxon>Eucalyptus</taxon>
    </lineage>
</organism>
<dbReference type="PANTHER" id="PTHR46616:SF1">
    <property type="entry name" value="TRANSCRIPTION FACTOR C2H2 FAMILY-RELATED"/>
    <property type="match status" value="1"/>
</dbReference>
<dbReference type="Gene3D" id="3.30.40.10">
    <property type="entry name" value="Zinc/RING finger domain, C3HC4 (zinc finger)"/>
    <property type="match status" value="1"/>
</dbReference>
<dbReference type="Gramene" id="KCW86530">
    <property type="protein sequence ID" value="KCW86530"/>
    <property type="gene ID" value="EUGRSUZ_B03176"/>
</dbReference>
<dbReference type="InterPro" id="IPR013083">
    <property type="entry name" value="Znf_RING/FYVE/PHD"/>
</dbReference>
<evidence type="ECO:0000313" key="1">
    <source>
        <dbReference type="EMBL" id="KCW86530.1"/>
    </source>
</evidence>
<name>A0A059D8K0_EUCGR</name>
<dbReference type="OMA" id="LECCICR"/>